<dbReference type="STRING" id="3880.G7J6A9"/>
<feature type="active site" description="Nucleophile" evidence="6">
    <location>
        <position position="67"/>
    </location>
</feature>
<evidence type="ECO:0000256" key="2">
    <source>
        <dbReference type="ARBA" id="ARBA00022801"/>
    </source>
</evidence>
<dbReference type="FunFam" id="3.40.1090.10:FF:000005">
    <property type="entry name" value="Patatin"/>
    <property type="match status" value="1"/>
</dbReference>
<dbReference type="PROSITE" id="PS51635">
    <property type="entry name" value="PNPLA"/>
    <property type="match status" value="1"/>
</dbReference>
<feature type="short sequence motif" description="GXSXG" evidence="6">
    <location>
        <begin position="65"/>
        <end position="69"/>
    </location>
</feature>
<evidence type="ECO:0000256" key="6">
    <source>
        <dbReference type="PROSITE-ProRule" id="PRU01161"/>
    </source>
</evidence>
<dbReference type="KEGG" id="mtr:11421429"/>
<dbReference type="PANTHER" id="PTHR32176">
    <property type="entry name" value="XYLOSE ISOMERASE"/>
    <property type="match status" value="1"/>
</dbReference>
<dbReference type="Proteomes" id="UP000265566">
    <property type="component" value="Chromosome 3"/>
</dbReference>
<protein>
    <recommendedName>
        <fullName evidence="7">Patatin</fullName>
        <ecNumber evidence="7">3.1.1.-</ecNumber>
    </recommendedName>
</protein>
<evidence type="ECO:0000259" key="8">
    <source>
        <dbReference type="PROSITE" id="PS51635"/>
    </source>
</evidence>
<dbReference type="InterPro" id="IPR002641">
    <property type="entry name" value="PNPLA_dom"/>
</dbReference>
<dbReference type="GO" id="GO:0016042">
    <property type="term" value="P:lipid catabolic process"/>
    <property type="evidence" value="ECO:0007669"/>
    <property type="project" value="UniProtKB-UniRule"/>
</dbReference>
<dbReference type="Proteomes" id="UP000002051">
    <property type="component" value="Chromosome 3"/>
</dbReference>
<dbReference type="Pfam" id="PF01734">
    <property type="entry name" value="Patatin"/>
    <property type="match status" value="1"/>
</dbReference>
<evidence type="ECO:0000256" key="7">
    <source>
        <dbReference type="RuleBase" id="RU361262"/>
    </source>
</evidence>
<dbReference type="OrthoDB" id="1658288at2759"/>
<keyword evidence="4 6" id="KW-0442">Lipid degradation</keyword>
<dbReference type="GO" id="GO:0004620">
    <property type="term" value="F:phospholipase activity"/>
    <property type="evidence" value="ECO:0000318"/>
    <property type="project" value="GO_Central"/>
</dbReference>
<evidence type="ECO:0000313" key="10">
    <source>
        <dbReference type="EMBL" id="RHN70267.1"/>
    </source>
</evidence>
<sequence length="409" mass="45647">MERTQSSLLQIQPPTYGNLVTILSIDGGGIRGIIPATILEFLESQLQELDGESARLADYFDVITGTSTGGLVTAMLSAPNDKKRPLFAAKDIKPFYLEHSPKIFPQQKDLFGSFGKLFRSLVGPKYDGKYLHEVVREKLGEIRVHETLTNIVIPTFDIKTMQPIIFSSYKIKKTPCMDARLSDICISTSAAPTYLPGYNFKNQDTEGNTHEFNLIDGGVCANNPTLVAMNEVTNQIINQNNDFYAIKPMEYSRFLIISLGTGTPKNEQKFNAKMAAKWGLLDWLTHGGSTPLIDMFSQSSADMVDFHLAAVTRALNSQHNYLRIQDDTLTGTDSSVDISTTENLEKLCQIGDKLLKKPVSKVNLENGMFEPMEKGETNEDALKRFAKILSQERRLRELKSPHTNNKALI</sequence>
<dbReference type="eggNOG" id="KOG0513">
    <property type="taxonomic scope" value="Eukaryota"/>
</dbReference>
<dbReference type="CDD" id="cd07214">
    <property type="entry name" value="Pat17_isozyme_like"/>
    <property type="match status" value="1"/>
</dbReference>
<keyword evidence="2 6" id="KW-0378">Hydrolase</keyword>
<reference evidence="9 12" key="2">
    <citation type="journal article" date="2014" name="BMC Genomics">
        <title>An improved genome release (version Mt4.0) for the model legume Medicago truncatula.</title>
        <authorList>
            <person name="Tang H."/>
            <person name="Krishnakumar V."/>
            <person name="Bidwell S."/>
            <person name="Rosen B."/>
            <person name="Chan A."/>
            <person name="Zhou S."/>
            <person name="Gentzbittel L."/>
            <person name="Childs K.L."/>
            <person name="Yandell M."/>
            <person name="Gundlach H."/>
            <person name="Mayer K.F."/>
            <person name="Schwartz D.C."/>
            <person name="Town C.D."/>
        </authorList>
    </citation>
    <scope>GENOME REANNOTATION</scope>
    <source>
        <strain evidence="11 12">cv. Jemalong A17</strain>
    </source>
</reference>
<evidence type="ECO:0000313" key="12">
    <source>
        <dbReference type="Proteomes" id="UP000002051"/>
    </source>
</evidence>
<evidence type="ECO:0000256" key="4">
    <source>
        <dbReference type="ARBA" id="ARBA00022963"/>
    </source>
</evidence>
<evidence type="ECO:0000256" key="5">
    <source>
        <dbReference type="ARBA" id="ARBA00023098"/>
    </source>
</evidence>
<dbReference type="GO" id="GO:0047372">
    <property type="term" value="F:monoacylglycerol lipase activity"/>
    <property type="evidence" value="ECO:0000318"/>
    <property type="project" value="GO_Central"/>
</dbReference>
<feature type="domain" description="PNPLA" evidence="8">
    <location>
        <begin position="23"/>
        <end position="229"/>
    </location>
</feature>
<feature type="active site" description="Proton acceptor" evidence="6">
    <location>
        <position position="216"/>
    </location>
</feature>
<evidence type="ECO:0000313" key="9">
    <source>
        <dbReference type="EMBL" id="AES73266.1"/>
    </source>
</evidence>
<name>G7J6A9_MEDTR</name>
<evidence type="ECO:0000256" key="1">
    <source>
        <dbReference type="ARBA" id="ARBA00010240"/>
    </source>
</evidence>
<dbReference type="EMBL" id="CM001219">
    <property type="protein sequence ID" value="AES73266.1"/>
    <property type="molecule type" value="Genomic_DNA"/>
</dbReference>
<comment type="function">
    <text evidence="7">Lipolytic acyl hydrolase (LAH).</text>
</comment>
<dbReference type="AlphaFoldDB" id="G7J6A9"/>
<dbReference type="EnsemblPlants" id="AES73266">
    <property type="protein sequence ID" value="AES73266"/>
    <property type="gene ID" value="MTR_3g101410"/>
</dbReference>
<reference evidence="11" key="3">
    <citation type="submission" date="2015-04" db="UniProtKB">
        <authorList>
            <consortium name="EnsemblPlants"/>
        </authorList>
    </citation>
    <scope>IDENTIFICATION</scope>
    <source>
        <strain evidence="11">cv. Jemalong A17</strain>
    </source>
</reference>
<dbReference type="GO" id="GO:0006952">
    <property type="term" value="P:defense response"/>
    <property type="evidence" value="ECO:0007669"/>
    <property type="project" value="UniProtKB-KW"/>
</dbReference>
<evidence type="ECO:0000256" key="3">
    <source>
        <dbReference type="ARBA" id="ARBA00022821"/>
    </source>
</evidence>
<dbReference type="EC" id="3.1.1.-" evidence="7"/>
<dbReference type="PaxDb" id="3880-AES73266"/>
<keyword evidence="5 6" id="KW-0443">Lipid metabolism</keyword>
<reference evidence="10" key="4">
    <citation type="journal article" date="2018" name="Nat. Plants">
        <title>Whole-genome landscape of Medicago truncatula symbiotic genes.</title>
        <authorList>
            <person name="Pecrix Y."/>
            <person name="Gamas P."/>
            <person name="Carrere S."/>
        </authorList>
    </citation>
    <scope>NUCLEOTIDE SEQUENCE</scope>
    <source>
        <tissue evidence="10">Leaves</tissue>
    </source>
</reference>
<evidence type="ECO:0000313" key="11">
    <source>
        <dbReference type="EnsemblPlants" id="AES73266"/>
    </source>
</evidence>
<dbReference type="InterPro" id="IPR016035">
    <property type="entry name" value="Acyl_Trfase/lysoPLipase"/>
</dbReference>
<dbReference type="Gene3D" id="3.40.1090.10">
    <property type="entry name" value="Cytosolic phospholipase A2 catalytic domain"/>
    <property type="match status" value="1"/>
</dbReference>
<reference evidence="9 12" key="1">
    <citation type="journal article" date="2011" name="Nature">
        <title>The Medicago genome provides insight into the evolution of rhizobial symbioses.</title>
        <authorList>
            <person name="Young N.D."/>
            <person name="Debelle F."/>
            <person name="Oldroyd G.E."/>
            <person name="Geurts R."/>
            <person name="Cannon S.B."/>
            <person name="Udvardi M.K."/>
            <person name="Benedito V.A."/>
            <person name="Mayer K.F."/>
            <person name="Gouzy J."/>
            <person name="Schoof H."/>
            <person name="Van de Peer Y."/>
            <person name="Proost S."/>
            <person name="Cook D.R."/>
            <person name="Meyers B.C."/>
            <person name="Spannagl M."/>
            <person name="Cheung F."/>
            <person name="De Mita S."/>
            <person name="Krishnakumar V."/>
            <person name="Gundlach H."/>
            <person name="Zhou S."/>
            <person name="Mudge J."/>
            <person name="Bharti A.K."/>
            <person name="Murray J.D."/>
            <person name="Naoumkina M.A."/>
            <person name="Rosen B."/>
            <person name="Silverstein K.A."/>
            <person name="Tang H."/>
            <person name="Rombauts S."/>
            <person name="Zhao P.X."/>
            <person name="Zhou P."/>
            <person name="Barbe V."/>
            <person name="Bardou P."/>
            <person name="Bechner M."/>
            <person name="Bellec A."/>
            <person name="Berger A."/>
            <person name="Berges H."/>
            <person name="Bidwell S."/>
            <person name="Bisseling T."/>
            <person name="Choisne N."/>
            <person name="Couloux A."/>
            <person name="Denny R."/>
            <person name="Deshpande S."/>
            <person name="Dai X."/>
            <person name="Doyle J.J."/>
            <person name="Dudez A.M."/>
            <person name="Farmer A.D."/>
            <person name="Fouteau S."/>
            <person name="Franken C."/>
            <person name="Gibelin C."/>
            <person name="Gish J."/>
            <person name="Goldstein S."/>
            <person name="Gonzalez A.J."/>
            <person name="Green P.J."/>
            <person name="Hallab A."/>
            <person name="Hartog M."/>
            <person name="Hua A."/>
            <person name="Humphray S.J."/>
            <person name="Jeong D.H."/>
            <person name="Jing Y."/>
            <person name="Jocker A."/>
            <person name="Kenton S.M."/>
            <person name="Kim D.J."/>
            <person name="Klee K."/>
            <person name="Lai H."/>
            <person name="Lang C."/>
            <person name="Lin S."/>
            <person name="Macmil S.L."/>
            <person name="Magdelenat G."/>
            <person name="Matthews L."/>
            <person name="McCorrison J."/>
            <person name="Monaghan E.L."/>
            <person name="Mun J.H."/>
            <person name="Najar F.Z."/>
            <person name="Nicholson C."/>
            <person name="Noirot C."/>
            <person name="O'Bleness M."/>
            <person name="Paule C.R."/>
            <person name="Poulain J."/>
            <person name="Prion F."/>
            <person name="Qin B."/>
            <person name="Qu C."/>
            <person name="Retzel E.F."/>
            <person name="Riddle C."/>
            <person name="Sallet E."/>
            <person name="Samain S."/>
            <person name="Samson N."/>
            <person name="Sanders I."/>
            <person name="Saurat O."/>
            <person name="Scarpelli C."/>
            <person name="Schiex T."/>
            <person name="Segurens B."/>
            <person name="Severin A.J."/>
            <person name="Sherrier D.J."/>
            <person name="Shi R."/>
            <person name="Sims S."/>
            <person name="Singer S.R."/>
            <person name="Sinharoy S."/>
            <person name="Sterck L."/>
            <person name="Viollet A."/>
            <person name="Wang B.B."/>
            <person name="Wang K."/>
            <person name="Wang M."/>
            <person name="Wang X."/>
            <person name="Warfsmann J."/>
            <person name="Weissenbach J."/>
            <person name="White D.D."/>
            <person name="White J.D."/>
            <person name="Wiley G.B."/>
            <person name="Wincker P."/>
            <person name="Xing Y."/>
            <person name="Yang L."/>
            <person name="Yao Z."/>
            <person name="Ying F."/>
            <person name="Zhai J."/>
            <person name="Zhou L."/>
            <person name="Zuber A."/>
            <person name="Denarie J."/>
            <person name="Dixon R.A."/>
            <person name="May G.D."/>
            <person name="Schwartz D.C."/>
            <person name="Rogers J."/>
            <person name="Quetier F."/>
            <person name="Town C.D."/>
            <person name="Roe B.A."/>
        </authorList>
    </citation>
    <scope>NUCLEOTIDE SEQUENCE [LARGE SCALE GENOMIC DNA]</scope>
    <source>
        <strain evidence="9">A17</strain>
        <strain evidence="11 12">cv. Jemalong A17</strain>
    </source>
</reference>
<dbReference type="SMR" id="G7J6A9"/>
<keyword evidence="12" id="KW-1185">Reference proteome</keyword>
<proteinExistence type="inferred from homology"/>
<comment type="similarity">
    <text evidence="1 7">Belongs to the patatin family.</text>
</comment>
<feature type="short sequence motif" description="GXGXXG" evidence="6">
    <location>
        <begin position="27"/>
        <end position="32"/>
    </location>
</feature>
<dbReference type="PANTHER" id="PTHR32176:SF115">
    <property type="entry name" value="PATATIN-LIKE PROTEIN 3"/>
    <property type="match status" value="1"/>
</dbReference>
<dbReference type="SUPFAM" id="SSF52151">
    <property type="entry name" value="FabD/lysophospholipase-like"/>
    <property type="match status" value="1"/>
</dbReference>
<keyword evidence="3" id="KW-0611">Plant defense</keyword>
<dbReference type="Gramene" id="rna18830">
    <property type="protein sequence ID" value="RHN70267.1"/>
    <property type="gene ID" value="gene18830"/>
</dbReference>
<gene>
    <name evidence="11" type="primary">11421429</name>
    <name evidence="9" type="ordered locus">MTR_3g101410</name>
    <name evidence="10" type="ORF">MtrunA17_Chr3g0133691</name>
</gene>
<feature type="short sequence motif" description="DGA/G" evidence="6">
    <location>
        <begin position="216"/>
        <end position="218"/>
    </location>
</feature>
<dbReference type="EMBL" id="PSQE01000003">
    <property type="protein sequence ID" value="RHN70267.1"/>
    <property type="molecule type" value="Genomic_DNA"/>
</dbReference>
<dbReference type="HOGENOM" id="CLU_000288_144_0_1"/>
<accession>G7J6A9</accession>
<dbReference type="OMA" id="GTPKNEH"/>
<organism evidence="9 12">
    <name type="scientific">Medicago truncatula</name>
    <name type="common">Barrel medic</name>
    <name type="synonym">Medicago tribuloides</name>
    <dbReference type="NCBI Taxonomy" id="3880"/>
    <lineage>
        <taxon>Eukaryota</taxon>
        <taxon>Viridiplantae</taxon>
        <taxon>Streptophyta</taxon>
        <taxon>Embryophyta</taxon>
        <taxon>Tracheophyta</taxon>
        <taxon>Spermatophyta</taxon>
        <taxon>Magnoliopsida</taxon>
        <taxon>eudicotyledons</taxon>
        <taxon>Gunneridae</taxon>
        <taxon>Pentapetalae</taxon>
        <taxon>rosids</taxon>
        <taxon>fabids</taxon>
        <taxon>Fabales</taxon>
        <taxon>Fabaceae</taxon>
        <taxon>Papilionoideae</taxon>
        <taxon>50 kb inversion clade</taxon>
        <taxon>NPAAA clade</taxon>
        <taxon>Hologalegina</taxon>
        <taxon>IRL clade</taxon>
        <taxon>Trifolieae</taxon>
        <taxon>Medicago</taxon>
    </lineage>
</organism>
<comment type="domain">
    <text evidence="7">The nitrogen atoms of the two glycine residues in the GGXR motif define the oxyanion hole, and stabilize the oxyanion that forms during the nucleophilic attack by the catalytic serine during substrate cleavage.</text>
</comment>